<dbReference type="InterPro" id="IPR040415">
    <property type="entry name" value="SETD9"/>
</dbReference>
<organism evidence="1 2">
    <name type="scientific">Tribonema minus</name>
    <dbReference type="NCBI Taxonomy" id="303371"/>
    <lineage>
        <taxon>Eukaryota</taxon>
        <taxon>Sar</taxon>
        <taxon>Stramenopiles</taxon>
        <taxon>Ochrophyta</taxon>
        <taxon>PX clade</taxon>
        <taxon>Xanthophyceae</taxon>
        <taxon>Tribonematales</taxon>
        <taxon>Tribonemataceae</taxon>
        <taxon>Tribonema</taxon>
    </lineage>
</organism>
<evidence type="ECO:0000313" key="2">
    <source>
        <dbReference type="Proteomes" id="UP000664859"/>
    </source>
</evidence>
<proteinExistence type="predicted"/>
<protein>
    <submittedName>
        <fullName evidence="1">Uncharacterized protein</fullName>
    </submittedName>
</protein>
<evidence type="ECO:0000313" key="1">
    <source>
        <dbReference type="EMBL" id="KAG5187144.1"/>
    </source>
</evidence>
<gene>
    <name evidence="1" type="ORF">JKP88DRAFT_307847</name>
</gene>
<keyword evidence="2" id="KW-1185">Reference proteome</keyword>
<dbReference type="PANTHER" id="PTHR33524:SF1">
    <property type="entry name" value="SET DOMAIN-CONTAINING PROTEIN"/>
    <property type="match status" value="1"/>
</dbReference>
<comment type="caution">
    <text evidence="1">The sequence shown here is derived from an EMBL/GenBank/DDBJ whole genome shotgun (WGS) entry which is preliminary data.</text>
</comment>
<name>A0A835ZBE7_9STRA</name>
<dbReference type="Gene3D" id="2.170.270.10">
    <property type="entry name" value="SET domain"/>
    <property type="match status" value="1"/>
</dbReference>
<dbReference type="OrthoDB" id="442460at2759"/>
<dbReference type="Proteomes" id="UP000664859">
    <property type="component" value="Unassembled WGS sequence"/>
</dbReference>
<dbReference type="EMBL" id="JAFCMP010000093">
    <property type="protein sequence ID" value="KAG5187144.1"/>
    <property type="molecule type" value="Genomic_DNA"/>
</dbReference>
<dbReference type="PANTHER" id="PTHR33524">
    <property type="entry name" value="C5ORF35"/>
    <property type="match status" value="1"/>
</dbReference>
<dbReference type="AlphaFoldDB" id="A0A835ZBE7"/>
<dbReference type="InterPro" id="IPR046341">
    <property type="entry name" value="SET_dom_sf"/>
</dbReference>
<reference evidence="1" key="1">
    <citation type="submission" date="2021-02" db="EMBL/GenBank/DDBJ databases">
        <title>First Annotated Genome of the Yellow-green Alga Tribonema minus.</title>
        <authorList>
            <person name="Mahan K.M."/>
        </authorList>
    </citation>
    <scope>NUCLEOTIDE SEQUENCE</scope>
    <source>
        <strain evidence="1">UTEX B ZZ1240</strain>
    </source>
</reference>
<accession>A0A835ZBE7</accession>
<sequence length="286" mass="31402">MLCQYSAPLHHIIIISKAGRDFNAVATFNEVSALSLHTLKARLQGDINTQIVDIAKAIDKVHRGGAQLHAIDPAHANEAKRAAIASAAGVYLDQWSTSGGAAMKALLQRELRATLGYSVALKPSRLKGAGLGLWVEGYAPTGSVIGLFSGLVYAPQYVRRPEYQAELFPDDNMQLIMRYDNYIIDGRKTQGCNWHPLGVASMANHPPEGRLPNVMQVAYDYPTEVGSTAATTRTTYPAELRPYVPNQYRAVPTFWGGKIDSTVMMESMVLVATTDLQDEEVFMNYR</sequence>